<evidence type="ECO:0000256" key="11">
    <source>
        <dbReference type="ARBA" id="ARBA00023268"/>
    </source>
</evidence>
<evidence type="ECO:0000313" key="16">
    <source>
        <dbReference type="EMBL" id="MFD2159082.1"/>
    </source>
</evidence>
<name>A0ABW4ZBU3_9BACT</name>
<keyword evidence="8" id="KW-0520">NAD</keyword>
<evidence type="ECO:0000256" key="8">
    <source>
        <dbReference type="ARBA" id="ARBA00023027"/>
    </source>
</evidence>
<dbReference type="Gene3D" id="3.40.50.720">
    <property type="entry name" value="NAD(P)-binding Rossmann-like Domain"/>
    <property type="match status" value="1"/>
</dbReference>
<dbReference type="InterPro" id="IPR006180">
    <property type="entry name" value="3-OHacyl-CoA_DH_CS"/>
</dbReference>
<dbReference type="InterPro" id="IPR029045">
    <property type="entry name" value="ClpP/crotonase-like_dom_sf"/>
</dbReference>
<dbReference type="InterPro" id="IPR006176">
    <property type="entry name" value="3-OHacyl-CoA_DH_NAD-bd"/>
</dbReference>
<dbReference type="PROSITE" id="PS00067">
    <property type="entry name" value="3HCDH"/>
    <property type="match status" value="1"/>
</dbReference>
<evidence type="ECO:0000256" key="2">
    <source>
        <dbReference type="ARBA" id="ARBA00007005"/>
    </source>
</evidence>
<evidence type="ECO:0000256" key="1">
    <source>
        <dbReference type="ARBA" id="ARBA00005005"/>
    </source>
</evidence>
<dbReference type="PANTHER" id="PTHR43612:SF3">
    <property type="entry name" value="TRIFUNCTIONAL ENZYME SUBUNIT ALPHA, MITOCHONDRIAL"/>
    <property type="match status" value="1"/>
</dbReference>
<comment type="similarity">
    <text evidence="2">In the central section; belongs to the 3-hydroxyacyl-CoA dehydrogenase family.</text>
</comment>
<comment type="pathway">
    <text evidence="1">Lipid metabolism; fatty acid beta-oxidation.</text>
</comment>
<dbReference type="SUPFAM" id="SSF52096">
    <property type="entry name" value="ClpP/crotonase"/>
    <property type="match status" value="1"/>
</dbReference>
<dbReference type="EMBL" id="JBHUJB010000036">
    <property type="protein sequence ID" value="MFD2159082.1"/>
    <property type="molecule type" value="Genomic_DNA"/>
</dbReference>
<evidence type="ECO:0000259" key="14">
    <source>
        <dbReference type="Pfam" id="PF00725"/>
    </source>
</evidence>
<evidence type="ECO:0000256" key="9">
    <source>
        <dbReference type="ARBA" id="ARBA00023098"/>
    </source>
</evidence>
<dbReference type="InterPro" id="IPR001753">
    <property type="entry name" value="Enoyl-CoA_hydra/iso"/>
</dbReference>
<comment type="catalytic activity">
    <reaction evidence="12">
        <text>a (3S)-3-hydroxyacyl-CoA + NAD(+) = a 3-oxoacyl-CoA + NADH + H(+)</text>
        <dbReference type="Rhea" id="RHEA:22432"/>
        <dbReference type="ChEBI" id="CHEBI:15378"/>
        <dbReference type="ChEBI" id="CHEBI:57318"/>
        <dbReference type="ChEBI" id="CHEBI:57540"/>
        <dbReference type="ChEBI" id="CHEBI:57945"/>
        <dbReference type="ChEBI" id="CHEBI:90726"/>
        <dbReference type="EC" id="1.1.1.35"/>
    </reaction>
</comment>
<comment type="similarity">
    <text evidence="3">In the N-terminal section; belongs to the enoyl-CoA hydratase/isomerase family.</text>
</comment>
<evidence type="ECO:0000256" key="6">
    <source>
        <dbReference type="ARBA" id="ARBA00022963"/>
    </source>
</evidence>
<gene>
    <name evidence="16" type="ORF">ACFSW8_09250</name>
</gene>
<evidence type="ECO:0000256" key="13">
    <source>
        <dbReference type="RuleBase" id="RU003707"/>
    </source>
</evidence>
<evidence type="ECO:0000256" key="12">
    <source>
        <dbReference type="ARBA" id="ARBA00049556"/>
    </source>
</evidence>
<organism evidence="16 17">
    <name type="scientific">Rubritalea tangerina</name>
    <dbReference type="NCBI Taxonomy" id="430798"/>
    <lineage>
        <taxon>Bacteria</taxon>
        <taxon>Pseudomonadati</taxon>
        <taxon>Verrucomicrobiota</taxon>
        <taxon>Verrucomicrobiia</taxon>
        <taxon>Verrucomicrobiales</taxon>
        <taxon>Rubritaleaceae</taxon>
        <taxon>Rubritalea</taxon>
    </lineage>
</organism>
<dbReference type="InterPro" id="IPR008927">
    <property type="entry name" value="6-PGluconate_DH-like_C_sf"/>
</dbReference>
<dbReference type="InterPro" id="IPR018376">
    <property type="entry name" value="Enoyl-CoA_hyd/isom_CS"/>
</dbReference>
<dbReference type="InterPro" id="IPR006108">
    <property type="entry name" value="3HC_DH_C"/>
</dbReference>
<keyword evidence="9" id="KW-0443">Lipid metabolism</keyword>
<dbReference type="InterPro" id="IPR036291">
    <property type="entry name" value="NAD(P)-bd_dom_sf"/>
</dbReference>
<evidence type="ECO:0000256" key="10">
    <source>
        <dbReference type="ARBA" id="ARBA00023239"/>
    </source>
</evidence>
<dbReference type="PROSITE" id="PS00166">
    <property type="entry name" value="ENOYL_COA_HYDRATASE"/>
    <property type="match status" value="1"/>
</dbReference>
<evidence type="ECO:0000313" key="17">
    <source>
        <dbReference type="Proteomes" id="UP001597389"/>
    </source>
</evidence>
<evidence type="ECO:0000256" key="7">
    <source>
        <dbReference type="ARBA" id="ARBA00023002"/>
    </source>
</evidence>
<keyword evidence="6" id="KW-0442">Lipid degradation</keyword>
<keyword evidence="11" id="KW-0511">Multifunctional enzyme</keyword>
<keyword evidence="5" id="KW-0276">Fatty acid metabolism</keyword>
<dbReference type="PANTHER" id="PTHR43612">
    <property type="entry name" value="TRIFUNCTIONAL ENZYME SUBUNIT ALPHA"/>
    <property type="match status" value="1"/>
</dbReference>
<keyword evidence="7" id="KW-0560">Oxidoreductase</keyword>
<evidence type="ECO:0000256" key="5">
    <source>
        <dbReference type="ARBA" id="ARBA00022832"/>
    </source>
</evidence>
<dbReference type="SUPFAM" id="SSF51735">
    <property type="entry name" value="NAD(P)-binding Rossmann-fold domains"/>
    <property type="match status" value="1"/>
</dbReference>
<comment type="caution">
    <text evidence="16">The sequence shown here is derived from an EMBL/GenBank/DDBJ whole genome shotgun (WGS) entry which is preliminary data.</text>
</comment>
<accession>A0ABW4ZBU3</accession>
<feature type="domain" description="3-hydroxyacyl-CoA dehydrogenase NAD binding" evidence="15">
    <location>
        <begin position="301"/>
        <end position="478"/>
    </location>
</feature>
<reference evidence="17" key="1">
    <citation type="journal article" date="2019" name="Int. J. Syst. Evol. Microbiol.">
        <title>The Global Catalogue of Microorganisms (GCM) 10K type strain sequencing project: providing services to taxonomists for standard genome sequencing and annotation.</title>
        <authorList>
            <consortium name="The Broad Institute Genomics Platform"/>
            <consortium name="The Broad Institute Genome Sequencing Center for Infectious Disease"/>
            <person name="Wu L."/>
            <person name="Ma J."/>
        </authorList>
    </citation>
    <scope>NUCLEOTIDE SEQUENCE [LARGE SCALE GENOMIC DNA]</scope>
    <source>
        <strain evidence="17">CCUG 57942</strain>
    </source>
</reference>
<feature type="domain" description="3-hydroxyacyl-CoA dehydrogenase C-terminal" evidence="14">
    <location>
        <begin position="481"/>
        <end position="572"/>
    </location>
</feature>
<sequence>MNLLLETHGSIAHLIFDRKDSSANIFDKDTLVELNQLLDAIPKSSTLTALIVYSKKANIFIAGADLKTLSTAKKDDLNELITLGQSVFNKLENLHITTIAAIHGACVGGGYELALACDYRVASDDAATRIGLPETQLGILPAWGGSTRLPALIGLSKALPLVLSGKILKAKAAKHKGLIDDICPKEHLLEFAESFTNRPKRQLPVHLLEHNPLTVALIRKQASDSLYKKTRGLYPALNKSIDVLCDSVRVSLNESLQNEKNAIQELSTSSEAKQLMRLFFASEKAKKLKLDGPQPPTLTQCAVIGSGVMGSGISYWLATRKRSVILKDINDDALAAGMKNIEKTLHTSEKKRILTATQSRAALDRITPTTHALPLLDREIVIEAATENLALKKKIFEQLSELMSPDTILATNTSALPISELSDHISHPERLVGIHFFNPVPMMKLVEVVNTPKTSKQTLAAAILFVQQIGKLPVVVQDSPGFVVNRILVPYLIRAAQLFADGIAPEQIDNAMLNFGMPMGPLRLLDEVGLDVAHHVAQTLSHAFPDHITIPTLFDELLEQGVLGKKSGEGFYIHNQGATQPNPNIQPGSSPSLSSQEIQDQLVILMSREAARCLDENIAESAADIDFAMVMGTGYAPFRGGPLRHATDTQILDRNFY</sequence>
<evidence type="ECO:0000256" key="3">
    <source>
        <dbReference type="ARBA" id="ARBA00008750"/>
    </source>
</evidence>
<dbReference type="Gene3D" id="3.90.226.10">
    <property type="entry name" value="2-enoyl-CoA Hydratase, Chain A, domain 1"/>
    <property type="match status" value="1"/>
</dbReference>
<dbReference type="Gene3D" id="1.10.1040.50">
    <property type="match status" value="1"/>
</dbReference>
<dbReference type="Proteomes" id="UP001597389">
    <property type="component" value="Unassembled WGS sequence"/>
</dbReference>
<dbReference type="EC" id="4.2.1.17" evidence="4"/>
<dbReference type="RefSeq" id="WP_377089423.1">
    <property type="nucleotide sequence ID" value="NZ_JBHSJL010000014.1"/>
</dbReference>
<proteinExistence type="inferred from homology"/>
<dbReference type="CDD" id="cd06558">
    <property type="entry name" value="crotonase-like"/>
    <property type="match status" value="1"/>
</dbReference>
<protein>
    <recommendedName>
        <fullName evidence="4">enoyl-CoA hydratase</fullName>
        <ecNumber evidence="4">4.2.1.17</ecNumber>
    </recommendedName>
</protein>
<dbReference type="InterPro" id="IPR050136">
    <property type="entry name" value="FA_oxidation_alpha_subunit"/>
</dbReference>
<dbReference type="Pfam" id="PF02737">
    <property type="entry name" value="3HCDH_N"/>
    <property type="match status" value="1"/>
</dbReference>
<keyword evidence="17" id="KW-1185">Reference proteome</keyword>
<evidence type="ECO:0000259" key="15">
    <source>
        <dbReference type="Pfam" id="PF02737"/>
    </source>
</evidence>
<evidence type="ECO:0000256" key="4">
    <source>
        <dbReference type="ARBA" id="ARBA00012076"/>
    </source>
</evidence>
<keyword evidence="10" id="KW-0456">Lyase</keyword>
<comment type="similarity">
    <text evidence="13">Belongs to the enoyl-CoA hydratase/isomerase family.</text>
</comment>
<dbReference type="Pfam" id="PF00378">
    <property type="entry name" value="ECH_1"/>
    <property type="match status" value="1"/>
</dbReference>
<dbReference type="SUPFAM" id="SSF48179">
    <property type="entry name" value="6-phosphogluconate dehydrogenase C-terminal domain-like"/>
    <property type="match status" value="2"/>
</dbReference>
<dbReference type="Pfam" id="PF00725">
    <property type="entry name" value="3HCDH"/>
    <property type="match status" value="1"/>
</dbReference>